<proteinExistence type="predicted"/>
<dbReference type="InterPro" id="IPR013524">
    <property type="entry name" value="Runt_dom"/>
</dbReference>
<feature type="region of interest" description="Disordered" evidence="5">
    <location>
        <begin position="197"/>
        <end position="228"/>
    </location>
</feature>
<comment type="caution">
    <text evidence="7">The sequence shown here is derived from an EMBL/GenBank/DDBJ whole genome shotgun (WGS) entry which is preliminary data.</text>
</comment>
<feature type="compositionally biased region" description="Acidic residues" evidence="5">
    <location>
        <begin position="210"/>
        <end position="222"/>
    </location>
</feature>
<evidence type="ECO:0000256" key="5">
    <source>
        <dbReference type="SAM" id="MobiDB-lite"/>
    </source>
</evidence>
<dbReference type="SUPFAM" id="SSF49417">
    <property type="entry name" value="p53-like transcription factors"/>
    <property type="match status" value="1"/>
</dbReference>
<reference evidence="7" key="1">
    <citation type="submission" date="2021-02" db="EMBL/GenBank/DDBJ databases">
        <authorList>
            <person name="Nowell W R."/>
        </authorList>
    </citation>
    <scope>NUCLEOTIDE SEQUENCE</scope>
</reference>
<feature type="region of interest" description="Disordered" evidence="5">
    <location>
        <begin position="252"/>
        <end position="274"/>
    </location>
</feature>
<accession>A0A813VX55</accession>
<evidence type="ECO:0000256" key="4">
    <source>
        <dbReference type="ARBA" id="ARBA00023242"/>
    </source>
</evidence>
<feature type="domain" description="Runt" evidence="6">
    <location>
        <begin position="71"/>
        <end position="199"/>
    </location>
</feature>
<keyword evidence="8" id="KW-1185">Reference proteome</keyword>
<dbReference type="GO" id="GO:0000978">
    <property type="term" value="F:RNA polymerase II cis-regulatory region sequence-specific DNA binding"/>
    <property type="evidence" value="ECO:0007669"/>
    <property type="project" value="TreeGrafter"/>
</dbReference>
<keyword evidence="3" id="KW-0804">Transcription</keyword>
<evidence type="ECO:0000313" key="8">
    <source>
        <dbReference type="Proteomes" id="UP000663832"/>
    </source>
</evidence>
<dbReference type="PROSITE" id="PS51062">
    <property type="entry name" value="RUNT"/>
    <property type="match status" value="1"/>
</dbReference>
<dbReference type="GO" id="GO:0000981">
    <property type="term" value="F:DNA-binding transcription factor activity, RNA polymerase II-specific"/>
    <property type="evidence" value="ECO:0007669"/>
    <property type="project" value="TreeGrafter"/>
</dbReference>
<dbReference type="InterPro" id="IPR008967">
    <property type="entry name" value="p53-like_TF_DNA-bd_sf"/>
</dbReference>
<feature type="compositionally biased region" description="Basic and acidic residues" evidence="5">
    <location>
        <begin position="252"/>
        <end position="263"/>
    </location>
</feature>
<organism evidence="7 8">
    <name type="scientific">Adineta steineri</name>
    <dbReference type="NCBI Taxonomy" id="433720"/>
    <lineage>
        <taxon>Eukaryota</taxon>
        <taxon>Metazoa</taxon>
        <taxon>Spiralia</taxon>
        <taxon>Gnathifera</taxon>
        <taxon>Rotifera</taxon>
        <taxon>Eurotatoria</taxon>
        <taxon>Bdelloidea</taxon>
        <taxon>Adinetida</taxon>
        <taxon>Adinetidae</taxon>
        <taxon>Adineta</taxon>
    </lineage>
</organism>
<name>A0A813VX55_9BILA</name>
<evidence type="ECO:0000256" key="1">
    <source>
        <dbReference type="ARBA" id="ARBA00004123"/>
    </source>
</evidence>
<keyword evidence="2" id="KW-0805">Transcription regulation</keyword>
<feature type="compositionally biased region" description="Low complexity" evidence="5">
    <location>
        <begin position="379"/>
        <end position="395"/>
    </location>
</feature>
<dbReference type="EMBL" id="CAJNOM010000026">
    <property type="protein sequence ID" value="CAF0842653.1"/>
    <property type="molecule type" value="Genomic_DNA"/>
</dbReference>
<evidence type="ECO:0000256" key="2">
    <source>
        <dbReference type="ARBA" id="ARBA00023015"/>
    </source>
</evidence>
<dbReference type="AlphaFoldDB" id="A0A813VX55"/>
<feature type="compositionally biased region" description="Basic and acidic residues" evidence="5">
    <location>
        <begin position="1"/>
        <end position="14"/>
    </location>
</feature>
<evidence type="ECO:0000259" key="6">
    <source>
        <dbReference type="PROSITE" id="PS51062"/>
    </source>
</evidence>
<dbReference type="Gene3D" id="2.60.40.720">
    <property type="match status" value="1"/>
</dbReference>
<evidence type="ECO:0000256" key="3">
    <source>
        <dbReference type="ARBA" id="ARBA00023163"/>
    </source>
</evidence>
<dbReference type="PANTHER" id="PTHR11950">
    <property type="entry name" value="RUNT RELATED"/>
    <property type="match status" value="1"/>
</dbReference>
<comment type="subcellular location">
    <subcellularLocation>
        <location evidence="1">Nucleus</location>
    </subcellularLocation>
</comment>
<dbReference type="PRINTS" id="PR00967">
    <property type="entry name" value="ONCOGENEAML1"/>
</dbReference>
<dbReference type="Proteomes" id="UP000663832">
    <property type="component" value="Unassembled WGS sequence"/>
</dbReference>
<dbReference type="InterPro" id="IPR000040">
    <property type="entry name" value="AML1_Runt"/>
</dbReference>
<feature type="region of interest" description="Disordered" evidence="5">
    <location>
        <begin position="369"/>
        <end position="395"/>
    </location>
</feature>
<sequence>MAYERRRLSTESDRSSTSTNHSSESNTAYNAVSPTIVHPIIPTDQKLSILTIKQQQQQPINIPKRISVTGSPAEQILARTKNTFFDLNPYFQCSSLPTHWRKNKSLRFIIRAKQQIDIKQNTRVILLAGNDYNPCAALKNNISWFRSGQAEFNDLRFLGASGRGKKFTLTIIIETTPPQQCTYRRAIKITVDGPRKKRELKSKSDGNELQADDSNGEGESDYETTTSMSIETKSSISQGSSGLLLLAAAAEQKRKDEEVDPHKRPFPSAPMLITNPSKLSDTSFPIINCLSPSSSLASRFSQSVAFSPTSSSSLDDLNSRLSHHTLLSNQNPDRTTVPLISSLPTSNLIFSISQTPNHYEYFNPKQERHDQQPIVQPPNTNTSSTTTTTTHVLCR</sequence>
<dbReference type="PANTHER" id="PTHR11950:SF31">
    <property type="entry name" value="SEGMENTATION PROTEIN RUNT"/>
    <property type="match status" value="1"/>
</dbReference>
<dbReference type="OrthoDB" id="10029800at2759"/>
<protein>
    <recommendedName>
        <fullName evidence="6">Runt domain-containing protein</fullName>
    </recommendedName>
</protein>
<keyword evidence="4" id="KW-0539">Nucleus</keyword>
<feature type="region of interest" description="Disordered" evidence="5">
    <location>
        <begin position="1"/>
        <end position="28"/>
    </location>
</feature>
<dbReference type="Pfam" id="PF00853">
    <property type="entry name" value="Runt"/>
    <property type="match status" value="1"/>
</dbReference>
<dbReference type="GO" id="GO:0005524">
    <property type="term" value="F:ATP binding"/>
    <property type="evidence" value="ECO:0007669"/>
    <property type="project" value="InterPro"/>
</dbReference>
<feature type="compositionally biased region" description="Low complexity" evidence="5">
    <location>
        <begin position="15"/>
        <end position="27"/>
    </location>
</feature>
<gene>
    <name evidence="7" type="ORF">QVE165_LOCUS6398</name>
</gene>
<evidence type="ECO:0000313" key="7">
    <source>
        <dbReference type="EMBL" id="CAF0842653.1"/>
    </source>
</evidence>
<dbReference type="InterPro" id="IPR012346">
    <property type="entry name" value="p53/RUNT-type_TF_DNA-bd_sf"/>
</dbReference>
<dbReference type="GO" id="GO:0005634">
    <property type="term" value="C:nucleus"/>
    <property type="evidence" value="ECO:0007669"/>
    <property type="project" value="UniProtKB-SubCell"/>
</dbReference>